<dbReference type="PANTHER" id="PTHR11690:SF300">
    <property type="entry name" value="PICKPOCKET PROTEIN 19"/>
    <property type="match status" value="1"/>
</dbReference>
<evidence type="ECO:0000256" key="1">
    <source>
        <dbReference type="ARBA" id="ARBA00004141"/>
    </source>
</evidence>
<evidence type="ECO:0000256" key="3">
    <source>
        <dbReference type="ARBA" id="ARBA00022448"/>
    </source>
</evidence>
<name>A0A164WQX6_9CRUS</name>
<accession>A0A164WQX6</accession>
<keyword evidence="7" id="KW-0915">Sodium</keyword>
<dbReference type="GO" id="GO:0015280">
    <property type="term" value="F:ligand-gated sodium channel activity"/>
    <property type="evidence" value="ECO:0007669"/>
    <property type="project" value="TreeGrafter"/>
</dbReference>
<protein>
    <submittedName>
        <fullName evidence="14">Uncharacterized protein</fullName>
    </submittedName>
</protein>
<evidence type="ECO:0000256" key="12">
    <source>
        <dbReference type="RuleBase" id="RU000679"/>
    </source>
</evidence>
<dbReference type="Proteomes" id="UP000076858">
    <property type="component" value="Unassembled WGS sequence"/>
</dbReference>
<keyword evidence="15" id="KW-1185">Reference proteome</keyword>
<dbReference type="InterPro" id="IPR001873">
    <property type="entry name" value="ENaC"/>
</dbReference>
<comment type="subcellular location">
    <subcellularLocation>
        <location evidence="1">Membrane</location>
        <topology evidence="1">Multi-pass membrane protein</topology>
    </subcellularLocation>
</comment>
<keyword evidence="9 13" id="KW-0472">Membrane</keyword>
<keyword evidence="3 12" id="KW-0813">Transport</keyword>
<dbReference type="AlphaFoldDB" id="A0A164WQX6"/>
<evidence type="ECO:0000256" key="7">
    <source>
        <dbReference type="ARBA" id="ARBA00023053"/>
    </source>
</evidence>
<evidence type="ECO:0000256" key="10">
    <source>
        <dbReference type="ARBA" id="ARBA00023201"/>
    </source>
</evidence>
<keyword evidence="5 12" id="KW-0812">Transmembrane</keyword>
<evidence type="ECO:0000256" key="8">
    <source>
        <dbReference type="ARBA" id="ARBA00023065"/>
    </source>
</evidence>
<evidence type="ECO:0000256" key="9">
    <source>
        <dbReference type="ARBA" id="ARBA00023136"/>
    </source>
</evidence>
<comment type="similarity">
    <text evidence="2 12">Belongs to the amiloride-sensitive sodium channel (TC 1.A.6) family.</text>
</comment>
<dbReference type="OrthoDB" id="6346567at2759"/>
<evidence type="ECO:0000313" key="14">
    <source>
        <dbReference type="EMBL" id="KZS13489.1"/>
    </source>
</evidence>
<evidence type="ECO:0000256" key="4">
    <source>
        <dbReference type="ARBA" id="ARBA00022461"/>
    </source>
</evidence>
<evidence type="ECO:0000256" key="13">
    <source>
        <dbReference type="SAM" id="Phobius"/>
    </source>
</evidence>
<keyword evidence="4 12" id="KW-0894">Sodium channel</keyword>
<dbReference type="PANTHER" id="PTHR11690">
    <property type="entry name" value="AMILORIDE-SENSITIVE SODIUM CHANNEL-RELATED"/>
    <property type="match status" value="1"/>
</dbReference>
<keyword evidence="10 12" id="KW-0739">Sodium transport</keyword>
<dbReference type="GO" id="GO:0005886">
    <property type="term" value="C:plasma membrane"/>
    <property type="evidence" value="ECO:0007669"/>
    <property type="project" value="TreeGrafter"/>
</dbReference>
<keyword evidence="6 13" id="KW-1133">Transmembrane helix</keyword>
<keyword evidence="11 12" id="KW-0407">Ion channel</keyword>
<feature type="transmembrane region" description="Helical" evidence="13">
    <location>
        <begin position="38"/>
        <end position="59"/>
    </location>
</feature>
<gene>
    <name evidence="14" type="ORF">APZ42_021368</name>
</gene>
<organism evidence="14 15">
    <name type="scientific">Daphnia magna</name>
    <dbReference type="NCBI Taxonomy" id="35525"/>
    <lineage>
        <taxon>Eukaryota</taxon>
        <taxon>Metazoa</taxon>
        <taxon>Ecdysozoa</taxon>
        <taxon>Arthropoda</taxon>
        <taxon>Crustacea</taxon>
        <taxon>Branchiopoda</taxon>
        <taxon>Diplostraca</taxon>
        <taxon>Cladocera</taxon>
        <taxon>Anomopoda</taxon>
        <taxon>Daphniidae</taxon>
        <taxon>Daphnia</taxon>
    </lineage>
</organism>
<evidence type="ECO:0000256" key="6">
    <source>
        <dbReference type="ARBA" id="ARBA00022989"/>
    </source>
</evidence>
<evidence type="ECO:0000256" key="5">
    <source>
        <dbReference type="ARBA" id="ARBA00022692"/>
    </source>
</evidence>
<dbReference type="EMBL" id="LRGB01001142">
    <property type="protein sequence ID" value="KZS13489.1"/>
    <property type="molecule type" value="Genomic_DNA"/>
</dbReference>
<evidence type="ECO:0000256" key="2">
    <source>
        <dbReference type="ARBA" id="ARBA00007193"/>
    </source>
</evidence>
<dbReference type="Pfam" id="PF00858">
    <property type="entry name" value="ASC"/>
    <property type="match status" value="1"/>
</dbReference>
<keyword evidence="8 12" id="KW-0406">Ion transport</keyword>
<reference evidence="14 15" key="1">
    <citation type="submission" date="2016-03" db="EMBL/GenBank/DDBJ databases">
        <title>EvidentialGene: Evidence-directed Construction of Genes on Genomes.</title>
        <authorList>
            <person name="Gilbert D.G."/>
            <person name="Choi J.-H."/>
            <person name="Mockaitis K."/>
            <person name="Colbourne J."/>
            <person name="Pfrender M."/>
        </authorList>
    </citation>
    <scope>NUCLEOTIDE SEQUENCE [LARGE SCALE GENOMIC DNA]</scope>
    <source>
        <strain evidence="14 15">Xinb3</strain>
        <tissue evidence="14">Complete organism</tissue>
    </source>
</reference>
<sequence length="364" mass="41152">MSENSVIQPSDRRGHKSKTGILGLDVIQQSANHIVRRLVWLTALTTCLVLAVVHGASLIQRYRSYPTRVQLDVSNRQGIALPAVTVCPLDRFDVNRLERLWRHTIGGPAQAPDATDQYYQLADLLPVQELWHKIAYSDAQTLFSLLCGGTVENRIRLNFISSLLYLSLTVGRFVSLPLTSPQMLAFFYISGRPSATSAAEETVKARALSKLSGLHPERASLIQVKFIFKKHRERSTLSGHFNGIYARLRIGHQLNEYTKSSGWKVTVHQVGVSAWLTSSRQYAEMTTRYKPFTNGTGGGTVKSQHMNIRLTPKEFNSIDHPRQPCSSEPWSRADCEIECFQRIVTSITNCRFIFYLFTFLVVFF</sequence>
<evidence type="ECO:0000256" key="11">
    <source>
        <dbReference type="ARBA" id="ARBA00023303"/>
    </source>
</evidence>
<proteinExistence type="inferred from homology"/>
<evidence type="ECO:0000313" key="15">
    <source>
        <dbReference type="Proteomes" id="UP000076858"/>
    </source>
</evidence>
<comment type="caution">
    <text evidence="14">The sequence shown here is derived from an EMBL/GenBank/DDBJ whole genome shotgun (WGS) entry which is preliminary data.</text>
</comment>